<name>A0AAJ7L4E4_9ACAR</name>
<dbReference type="Proteomes" id="UP000694867">
    <property type="component" value="Unplaced"/>
</dbReference>
<dbReference type="SUPFAM" id="SSF144232">
    <property type="entry name" value="HIT/MYND zinc finger-like"/>
    <property type="match status" value="1"/>
</dbReference>
<evidence type="ECO:0000256" key="3">
    <source>
        <dbReference type="ARBA" id="ARBA00022833"/>
    </source>
</evidence>
<dbReference type="InterPro" id="IPR050869">
    <property type="entry name" value="H3K4_H4K5_MeTrfase"/>
</dbReference>
<dbReference type="Gene3D" id="1.10.220.160">
    <property type="match status" value="1"/>
</dbReference>
<dbReference type="Pfam" id="PF01753">
    <property type="entry name" value="zf-MYND"/>
    <property type="match status" value="1"/>
</dbReference>
<evidence type="ECO:0000259" key="5">
    <source>
        <dbReference type="PROSITE" id="PS50865"/>
    </source>
</evidence>
<reference evidence="7" key="1">
    <citation type="submission" date="2025-08" db="UniProtKB">
        <authorList>
            <consortium name="RefSeq"/>
        </authorList>
    </citation>
    <scope>IDENTIFICATION</scope>
</reference>
<dbReference type="InterPro" id="IPR002893">
    <property type="entry name" value="Znf_MYND"/>
</dbReference>
<dbReference type="Gene3D" id="2.170.270.10">
    <property type="entry name" value="SET domain"/>
    <property type="match status" value="1"/>
</dbReference>
<keyword evidence="3" id="KW-0862">Zinc</keyword>
<keyword evidence="1" id="KW-0479">Metal-binding</keyword>
<dbReference type="PROSITE" id="PS01360">
    <property type="entry name" value="ZF_MYND_1"/>
    <property type="match status" value="1"/>
</dbReference>
<dbReference type="GO" id="GO:0008270">
    <property type="term" value="F:zinc ion binding"/>
    <property type="evidence" value="ECO:0007669"/>
    <property type="project" value="UniProtKB-KW"/>
</dbReference>
<keyword evidence="2 4" id="KW-0863">Zinc-finger</keyword>
<dbReference type="Gene3D" id="6.10.140.2220">
    <property type="match status" value="1"/>
</dbReference>
<proteinExistence type="predicted"/>
<keyword evidence="6" id="KW-1185">Reference proteome</keyword>
<dbReference type="GO" id="GO:0005634">
    <property type="term" value="C:nucleus"/>
    <property type="evidence" value="ECO:0007669"/>
    <property type="project" value="TreeGrafter"/>
</dbReference>
<dbReference type="PANTHER" id="PTHR12197">
    <property type="entry name" value="HISTONE-LYSINE N-METHYLTRANSFERASE SMYD"/>
    <property type="match status" value="1"/>
</dbReference>
<dbReference type="InterPro" id="IPR046341">
    <property type="entry name" value="SET_dom_sf"/>
</dbReference>
<dbReference type="RefSeq" id="XP_018495458.2">
    <property type="nucleotide sequence ID" value="XM_018639942.2"/>
</dbReference>
<protein>
    <submittedName>
        <fullName evidence="7">N-lysine methyltransferase SMYD2-like</fullName>
    </submittedName>
</protein>
<feature type="domain" description="MYND-type" evidence="5">
    <location>
        <begin position="28"/>
        <end position="66"/>
    </location>
</feature>
<evidence type="ECO:0000313" key="6">
    <source>
        <dbReference type="Proteomes" id="UP000694867"/>
    </source>
</evidence>
<evidence type="ECO:0000256" key="2">
    <source>
        <dbReference type="ARBA" id="ARBA00022771"/>
    </source>
</evidence>
<gene>
    <name evidence="7" type="primary">LOC108864393</name>
</gene>
<accession>A0AAJ7L4E4</accession>
<evidence type="ECO:0000256" key="4">
    <source>
        <dbReference type="PROSITE-ProRule" id="PRU00134"/>
    </source>
</evidence>
<dbReference type="GeneID" id="108864393"/>
<dbReference type="KEGG" id="goe:108864393"/>
<dbReference type="SUPFAM" id="SSF82199">
    <property type="entry name" value="SET domain"/>
    <property type="match status" value="1"/>
</dbReference>
<dbReference type="PROSITE" id="PS50865">
    <property type="entry name" value="ZF_MYND_2"/>
    <property type="match status" value="1"/>
</dbReference>
<dbReference type="PANTHER" id="PTHR12197:SF294">
    <property type="entry name" value="POTENTIAL PROTEIN LYSINE METHYLTRANSFERASE SET6"/>
    <property type="match status" value="1"/>
</dbReference>
<sequence length="404" mass="46235">MQFCAGDIILRSAPYGAALETEFLSKACSYCLTCKPQLKKCSACSTVFYCSDQCQESDSDDHKFECEALSRSHPWVPDAETRLLCRIWFRVRRERASPSEESVLGTVRSFDSLMTHRDERDSEYIERIEKEIGLQVNRFLLRMDRPSLEMLVTIFLKMDINTHQVTSWDGPMGCALYLGGSIVDHSCSPNPKITYFFHGRDFVMKALENVEIKGPHELNIGYVSFILPRDARREQLRERYFFDCCCQRCVGEEVVTNLGGSGLASQVESLRNTADCETKYSGLLEMSRMDSVRKLPPNDYVQLSLNAGLFALCGTLARYEEAALVGYRILEVYDKMRVAPVHTLYLLCQVFSAALNADWYKPQNEHNFEFTALLVLAEQRSQVIWGPDHYHSKLLRTMKNALIH</sequence>
<organism evidence="6 7">
    <name type="scientific">Galendromus occidentalis</name>
    <name type="common">western predatory mite</name>
    <dbReference type="NCBI Taxonomy" id="34638"/>
    <lineage>
        <taxon>Eukaryota</taxon>
        <taxon>Metazoa</taxon>
        <taxon>Ecdysozoa</taxon>
        <taxon>Arthropoda</taxon>
        <taxon>Chelicerata</taxon>
        <taxon>Arachnida</taxon>
        <taxon>Acari</taxon>
        <taxon>Parasitiformes</taxon>
        <taxon>Mesostigmata</taxon>
        <taxon>Gamasina</taxon>
        <taxon>Phytoseioidea</taxon>
        <taxon>Phytoseiidae</taxon>
        <taxon>Typhlodrominae</taxon>
        <taxon>Galendromus</taxon>
    </lineage>
</organism>
<evidence type="ECO:0000256" key="1">
    <source>
        <dbReference type="ARBA" id="ARBA00022723"/>
    </source>
</evidence>
<dbReference type="AlphaFoldDB" id="A0AAJ7L4E4"/>
<evidence type="ECO:0000313" key="7">
    <source>
        <dbReference type="RefSeq" id="XP_018495458.2"/>
    </source>
</evidence>